<sequence length="131" mass="15675">MSKIMKAKKTFEEANFNHEDIRKMNCSIKQIYHKLRGNFSKVSWRRVVCSNAGCPRWTFILTMTAHGKLYTKDRLRKWEIQIDQECVLCRQASETIQHLFFECSYAAELWGNLLVWQGIRRPIYRWAEELA</sequence>
<evidence type="ECO:0000313" key="1">
    <source>
        <dbReference type="Proteomes" id="UP000790787"/>
    </source>
</evidence>
<reference evidence="2" key="2">
    <citation type="submission" date="2025-08" db="UniProtKB">
        <authorList>
            <consortium name="RefSeq"/>
        </authorList>
    </citation>
    <scope>IDENTIFICATION</scope>
    <source>
        <tissue evidence="2">Leaf</tissue>
    </source>
</reference>
<reference evidence="1" key="1">
    <citation type="journal article" date="2014" name="Nat. Commun.">
        <title>The tobacco genome sequence and its comparison with those of tomato and potato.</title>
        <authorList>
            <person name="Sierro N."/>
            <person name="Battey J.N."/>
            <person name="Ouadi S."/>
            <person name="Bakaher N."/>
            <person name="Bovet L."/>
            <person name="Willig A."/>
            <person name="Goepfert S."/>
            <person name="Peitsch M.C."/>
            <person name="Ivanov N.V."/>
        </authorList>
    </citation>
    <scope>NUCLEOTIDE SEQUENCE [LARGE SCALE GENOMIC DNA]</scope>
</reference>
<dbReference type="Proteomes" id="UP000790787">
    <property type="component" value="Chromosome 10"/>
</dbReference>
<evidence type="ECO:0000313" key="2">
    <source>
        <dbReference type="RefSeq" id="XP_075079992.1"/>
    </source>
</evidence>
<organism evidence="1 2">
    <name type="scientific">Nicotiana tabacum</name>
    <name type="common">Common tobacco</name>
    <dbReference type="NCBI Taxonomy" id="4097"/>
    <lineage>
        <taxon>Eukaryota</taxon>
        <taxon>Viridiplantae</taxon>
        <taxon>Streptophyta</taxon>
        <taxon>Embryophyta</taxon>
        <taxon>Tracheophyta</taxon>
        <taxon>Spermatophyta</taxon>
        <taxon>Magnoliopsida</taxon>
        <taxon>eudicotyledons</taxon>
        <taxon>Gunneridae</taxon>
        <taxon>Pentapetalae</taxon>
        <taxon>asterids</taxon>
        <taxon>lamiids</taxon>
        <taxon>Solanales</taxon>
        <taxon>Solanaceae</taxon>
        <taxon>Nicotianoideae</taxon>
        <taxon>Nicotianeae</taxon>
        <taxon>Nicotiana</taxon>
    </lineage>
</organism>
<gene>
    <name evidence="2" type="primary">LOC142165311</name>
</gene>
<keyword evidence="1" id="KW-1185">Reference proteome</keyword>
<accession>A0AC58S4T4</accession>
<proteinExistence type="predicted"/>
<name>A0AC58S4T4_TOBAC</name>
<dbReference type="RefSeq" id="XP_075079992.1">
    <property type="nucleotide sequence ID" value="XM_075223891.1"/>
</dbReference>
<protein>
    <submittedName>
        <fullName evidence="2">Uncharacterized protein LOC142165311</fullName>
    </submittedName>
</protein>